<gene>
    <name evidence="7" type="ORF">ANCCEY_07868</name>
</gene>
<proteinExistence type="inferred from homology"/>
<keyword evidence="3 5" id="KW-0328">Glycosyltransferase</keyword>
<evidence type="ECO:0000259" key="6">
    <source>
        <dbReference type="Pfam" id="PF00852"/>
    </source>
</evidence>
<evidence type="ECO:0000256" key="5">
    <source>
        <dbReference type="RuleBase" id="RU003832"/>
    </source>
</evidence>
<dbReference type="InterPro" id="IPR001503">
    <property type="entry name" value="Glyco_trans_10"/>
</dbReference>
<dbReference type="InterPro" id="IPR038577">
    <property type="entry name" value="GT10-like_C_sf"/>
</dbReference>
<dbReference type="GO" id="GO:0032580">
    <property type="term" value="C:Golgi cisterna membrane"/>
    <property type="evidence" value="ECO:0007669"/>
    <property type="project" value="UniProtKB-SubCell"/>
</dbReference>
<keyword evidence="4 5" id="KW-0808">Transferase</keyword>
<evidence type="ECO:0000256" key="3">
    <source>
        <dbReference type="ARBA" id="ARBA00022676"/>
    </source>
</evidence>
<evidence type="ECO:0000256" key="4">
    <source>
        <dbReference type="ARBA" id="ARBA00022679"/>
    </source>
</evidence>
<name>A0A0D6LPB4_9BILA</name>
<feature type="domain" description="Fucosyltransferase C-terminal" evidence="6">
    <location>
        <begin position="101"/>
        <end position="141"/>
    </location>
</feature>
<dbReference type="EMBL" id="KE125009">
    <property type="protein sequence ID" value="EPB73058.1"/>
    <property type="molecule type" value="Genomic_DNA"/>
</dbReference>
<keyword evidence="5" id="KW-0472">Membrane</keyword>
<keyword evidence="5" id="KW-0333">Golgi apparatus</keyword>
<evidence type="ECO:0000313" key="7">
    <source>
        <dbReference type="EMBL" id="EPB73058.1"/>
    </source>
</evidence>
<comment type="pathway">
    <text evidence="1">Protein modification; protein glycosylation.</text>
</comment>
<keyword evidence="5" id="KW-0812">Transmembrane</keyword>
<comment type="subcellular location">
    <subcellularLocation>
        <location evidence="5">Golgi apparatus</location>
        <location evidence="5">Golgi stack membrane</location>
        <topology evidence="5">Single-pass type II membrane protein</topology>
    </subcellularLocation>
</comment>
<dbReference type="SUPFAM" id="SSF53756">
    <property type="entry name" value="UDP-Glycosyltransferase/glycogen phosphorylase"/>
    <property type="match status" value="1"/>
</dbReference>
<dbReference type="UniPathway" id="UPA00378"/>
<sequence>MRRDTRIQTRHNLVKVKVAPDYFNATISYRRDSHYYHPYGQLPPLQPGVPDEDVVTEEQRSFTVHGDNRRRQLREQVEDYVWFKCFILITLNLHRRRTHSQNFEDAGLPPDSFIALDDFATVQELAQYLNRLRNDDSAYLRLILRMDEVFCEAHIL</sequence>
<protein>
    <recommendedName>
        <fullName evidence="5">Fucosyltransferase</fullName>
        <ecNumber evidence="5">2.4.1.-</ecNumber>
    </recommendedName>
</protein>
<dbReference type="GO" id="GO:0046920">
    <property type="term" value="F:alpha-(1-&gt;3)-fucosyltransferase activity"/>
    <property type="evidence" value="ECO:0007669"/>
    <property type="project" value="TreeGrafter"/>
</dbReference>
<dbReference type="Gene3D" id="3.40.50.11660">
    <property type="entry name" value="Glycosyl transferase family 10, C-terminal domain"/>
    <property type="match status" value="1"/>
</dbReference>
<reference evidence="7 8" key="1">
    <citation type="submission" date="2013-05" db="EMBL/GenBank/DDBJ databases">
        <title>Draft genome of the parasitic nematode Anyclostoma ceylanicum.</title>
        <authorList>
            <person name="Mitreva M."/>
        </authorList>
    </citation>
    <scope>NUCLEOTIDE SEQUENCE [LARGE SCALE GENOMIC DNA]</scope>
</reference>
<dbReference type="PANTHER" id="PTHR11929">
    <property type="entry name" value="ALPHA- 1,3 -FUCOSYLTRANSFERASE"/>
    <property type="match status" value="1"/>
</dbReference>
<evidence type="ECO:0000256" key="1">
    <source>
        <dbReference type="ARBA" id="ARBA00004922"/>
    </source>
</evidence>
<comment type="similarity">
    <text evidence="2 5">Belongs to the glycosyltransferase 10 family.</text>
</comment>
<evidence type="ECO:0000313" key="8">
    <source>
        <dbReference type="Proteomes" id="UP000054495"/>
    </source>
</evidence>
<dbReference type="AlphaFoldDB" id="A0A0D6LPB4"/>
<dbReference type="Proteomes" id="UP000054495">
    <property type="component" value="Unassembled WGS sequence"/>
</dbReference>
<evidence type="ECO:0000256" key="2">
    <source>
        <dbReference type="ARBA" id="ARBA00008919"/>
    </source>
</evidence>
<keyword evidence="8" id="KW-1185">Reference proteome</keyword>
<accession>A0A0D6LPB4</accession>
<dbReference type="Pfam" id="PF00852">
    <property type="entry name" value="Glyco_transf_10"/>
    <property type="match status" value="1"/>
</dbReference>
<dbReference type="PANTHER" id="PTHR11929:SF226">
    <property type="entry name" value="ATP-DEPENDENT DNA HELICASE-RELATED"/>
    <property type="match status" value="1"/>
</dbReference>
<organism evidence="7 8">
    <name type="scientific">Ancylostoma ceylanicum</name>
    <dbReference type="NCBI Taxonomy" id="53326"/>
    <lineage>
        <taxon>Eukaryota</taxon>
        <taxon>Metazoa</taxon>
        <taxon>Ecdysozoa</taxon>
        <taxon>Nematoda</taxon>
        <taxon>Chromadorea</taxon>
        <taxon>Rhabditida</taxon>
        <taxon>Rhabditina</taxon>
        <taxon>Rhabditomorpha</taxon>
        <taxon>Strongyloidea</taxon>
        <taxon>Ancylostomatidae</taxon>
        <taxon>Ancylostomatinae</taxon>
        <taxon>Ancylostoma</taxon>
    </lineage>
</organism>
<dbReference type="EC" id="2.4.1.-" evidence="5"/>
<dbReference type="InterPro" id="IPR055270">
    <property type="entry name" value="Glyco_tran_10_C"/>
</dbReference>